<keyword evidence="5 7" id="KW-0472">Membrane</keyword>
<evidence type="ECO:0000256" key="3">
    <source>
        <dbReference type="ARBA" id="ARBA00022692"/>
    </source>
</evidence>
<evidence type="ECO:0000256" key="1">
    <source>
        <dbReference type="ARBA" id="ARBA00004167"/>
    </source>
</evidence>
<dbReference type="Gene3D" id="3.30.479.30">
    <property type="entry name" value="Band 7 domain"/>
    <property type="match status" value="1"/>
</dbReference>
<dbReference type="PANTHER" id="PTHR42911:SF1">
    <property type="entry name" value="MODULATOR OF FTSH PROTEASE HFLC"/>
    <property type="match status" value="1"/>
</dbReference>
<dbReference type="GO" id="GO:0016020">
    <property type="term" value="C:membrane"/>
    <property type="evidence" value="ECO:0007669"/>
    <property type="project" value="UniProtKB-SubCell"/>
</dbReference>
<sequence>MKNWIWAVIIVLLGVILLLSASFYIVDQSQNALLMQFGKELRVEKSPGLYLKWPVFQHVIYIDKRLQSYSPQPETFLTEDKKPVLVDFFAEWQVTDPGVYVAHLHDQANAQAQIGEALRTALKNRVGSLSMQSLITASQQTVSAPVLTAVNQHLRSLGIDVLDLRIMQVGLPPQVLQATYKRMEAEQIQKADAYRAQGKSAADAIRANAEKEKTTILADAYRQQQEIEGQGDAQAASIYGNAYGKDPQFYAFYRSLKAYRHALSHKTVLVLNPDSPFFKYFRHSLNEAGK</sequence>
<dbReference type="NCBIfam" id="TIGR01932">
    <property type="entry name" value="hflC"/>
    <property type="match status" value="1"/>
</dbReference>
<feature type="transmembrane region" description="Helical" evidence="7">
    <location>
        <begin position="6"/>
        <end position="26"/>
    </location>
</feature>
<evidence type="ECO:0000256" key="2">
    <source>
        <dbReference type="ARBA" id="ARBA00007862"/>
    </source>
</evidence>
<evidence type="ECO:0000256" key="7">
    <source>
        <dbReference type="SAM" id="Phobius"/>
    </source>
</evidence>
<dbReference type="Proteomes" id="UP000234329">
    <property type="component" value="Unassembled WGS sequence"/>
</dbReference>
<dbReference type="PIRSF" id="PIRSF005651">
    <property type="entry name" value="HflC"/>
    <property type="match status" value="1"/>
</dbReference>
<gene>
    <name evidence="9" type="ORF">B1757_11725</name>
</gene>
<dbReference type="InterPro" id="IPR010200">
    <property type="entry name" value="HflC"/>
</dbReference>
<dbReference type="AlphaFoldDB" id="A0A2I1DJB2"/>
<comment type="function">
    <text evidence="6">HflC and HflK could regulate a protease.</text>
</comment>
<evidence type="ECO:0000313" key="10">
    <source>
        <dbReference type="Proteomes" id="UP000234329"/>
    </source>
</evidence>
<dbReference type="InterPro" id="IPR036013">
    <property type="entry name" value="Band_7/SPFH_dom_sf"/>
</dbReference>
<proteinExistence type="inferred from homology"/>
<evidence type="ECO:0000256" key="4">
    <source>
        <dbReference type="ARBA" id="ARBA00022989"/>
    </source>
</evidence>
<dbReference type="FunCoup" id="A0A2I1DJB2">
    <property type="interactions" value="148"/>
</dbReference>
<dbReference type="OrthoDB" id="9812991at2"/>
<comment type="subcellular location">
    <subcellularLocation>
        <location evidence="1">Membrane</location>
        <topology evidence="1">Single-pass membrane protein</topology>
    </subcellularLocation>
</comment>
<keyword evidence="4 7" id="KW-1133">Transmembrane helix</keyword>
<comment type="similarity">
    <text evidence="2 6">Belongs to the band 7/mec-2 family. HflC subfamily.</text>
</comment>
<dbReference type="RefSeq" id="WP_101538488.1">
    <property type="nucleotide sequence ID" value="NZ_MXAV01000044.1"/>
</dbReference>
<reference evidence="9 10" key="1">
    <citation type="submission" date="2017-03" db="EMBL/GenBank/DDBJ databases">
        <title>Draft genime sequence of the acidophilic sulfur-oxidizing bacterium Acidithiobacillus sp. SH, isolated from seawater.</title>
        <authorList>
            <person name="Sharmin S."/>
            <person name="Tokuhisa M."/>
            <person name="Kanao T."/>
            <person name="Kamimura K."/>
        </authorList>
    </citation>
    <scope>NUCLEOTIDE SEQUENCE [LARGE SCALE GENOMIC DNA]</scope>
    <source>
        <strain evidence="9 10">SH</strain>
    </source>
</reference>
<dbReference type="Pfam" id="PF01145">
    <property type="entry name" value="Band_7"/>
    <property type="match status" value="1"/>
</dbReference>
<dbReference type="CDD" id="cd03405">
    <property type="entry name" value="SPFH_HflC"/>
    <property type="match status" value="1"/>
</dbReference>
<name>A0A2I1DJB2_9PROT</name>
<dbReference type="SMART" id="SM00244">
    <property type="entry name" value="PHB"/>
    <property type="match status" value="1"/>
</dbReference>
<organism evidence="9 10">
    <name type="scientific">Acidithiobacillus marinus</name>
    <dbReference type="NCBI Taxonomy" id="187490"/>
    <lineage>
        <taxon>Bacteria</taxon>
        <taxon>Pseudomonadati</taxon>
        <taxon>Pseudomonadota</taxon>
        <taxon>Acidithiobacillia</taxon>
        <taxon>Acidithiobacillales</taxon>
        <taxon>Acidithiobacillaceae</taxon>
        <taxon>Acidithiobacillus</taxon>
    </lineage>
</organism>
<dbReference type="EMBL" id="MXAV01000044">
    <property type="protein sequence ID" value="PKY09959.1"/>
    <property type="molecule type" value="Genomic_DNA"/>
</dbReference>
<feature type="domain" description="Band 7" evidence="8">
    <location>
        <begin position="21"/>
        <end position="183"/>
    </location>
</feature>
<dbReference type="SUPFAM" id="SSF117892">
    <property type="entry name" value="Band 7/SPFH domain"/>
    <property type="match status" value="1"/>
</dbReference>
<comment type="caution">
    <text evidence="9">The sequence shown here is derived from an EMBL/GenBank/DDBJ whole genome shotgun (WGS) entry which is preliminary data.</text>
</comment>
<protein>
    <recommendedName>
        <fullName evidence="6">Protein HflC</fullName>
    </recommendedName>
</protein>
<accession>A0A2I1DJB2</accession>
<evidence type="ECO:0000256" key="5">
    <source>
        <dbReference type="ARBA" id="ARBA00023136"/>
    </source>
</evidence>
<dbReference type="PANTHER" id="PTHR42911">
    <property type="entry name" value="MODULATOR OF FTSH PROTEASE HFLC"/>
    <property type="match status" value="1"/>
</dbReference>
<dbReference type="InParanoid" id="A0A2I1DJB2"/>
<dbReference type="InterPro" id="IPR001107">
    <property type="entry name" value="Band_7"/>
</dbReference>
<evidence type="ECO:0000256" key="6">
    <source>
        <dbReference type="PIRNR" id="PIRNR005651"/>
    </source>
</evidence>
<evidence type="ECO:0000313" key="9">
    <source>
        <dbReference type="EMBL" id="PKY09959.1"/>
    </source>
</evidence>
<evidence type="ECO:0000259" key="8">
    <source>
        <dbReference type="SMART" id="SM00244"/>
    </source>
</evidence>
<keyword evidence="10" id="KW-1185">Reference proteome</keyword>
<keyword evidence="3 7" id="KW-0812">Transmembrane</keyword>